<dbReference type="Gene3D" id="3.20.20.10">
    <property type="entry name" value="Alanine racemase"/>
    <property type="match status" value="1"/>
</dbReference>
<keyword evidence="7" id="KW-1185">Reference proteome</keyword>
<dbReference type="PROSITE" id="PS01211">
    <property type="entry name" value="UPF0001"/>
    <property type="match status" value="1"/>
</dbReference>
<comment type="caution">
    <text evidence="6">The sequence shown here is derived from an EMBL/GenBank/DDBJ whole genome shotgun (WGS) entry which is preliminary data.</text>
</comment>
<comment type="function">
    <text evidence="2">Pyridoxal 5'-phosphate (PLP)-binding protein, which is involved in PLP homeostasis.</text>
</comment>
<dbReference type="EMBL" id="QQAX01000020">
    <property type="protein sequence ID" value="RDI41315.1"/>
    <property type="molecule type" value="Genomic_DNA"/>
</dbReference>
<name>A0A370GBX5_9COXI</name>
<dbReference type="GO" id="GO:0030170">
    <property type="term" value="F:pyridoxal phosphate binding"/>
    <property type="evidence" value="ECO:0007669"/>
    <property type="project" value="UniProtKB-UniRule"/>
</dbReference>
<dbReference type="PIRSF" id="PIRSF004848">
    <property type="entry name" value="YBL036c_PLPDEIII"/>
    <property type="match status" value="1"/>
</dbReference>
<dbReference type="FunFam" id="3.20.20.10:FF:000018">
    <property type="entry name" value="Pyridoxal phosphate homeostasis protein"/>
    <property type="match status" value="1"/>
</dbReference>
<proteinExistence type="inferred from homology"/>
<dbReference type="PANTHER" id="PTHR10146:SF14">
    <property type="entry name" value="PYRIDOXAL PHOSPHATE HOMEOSTASIS PROTEIN"/>
    <property type="match status" value="1"/>
</dbReference>
<dbReference type="CDD" id="cd06824">
    <property type="entry name" value="PLPDE_III_Yggs_like"/>
    <property type="match status" value="1"/>
</dbReference>
<reference evidence="6 7" key="1">
    <citation type="submission" date="2018-07" db="EMBL/GenBank/DDBJ databases">
        <title>Genomic Encyclopedia of Type Strains, Phase IV (KMG-IV): sequencing the most valuable type-strain genomes for metagenomic binning, comparative biology and taxonomic classification.</title>
        <authorList>
            <person name="Goeker M."/>
        </authorList>
    </citation>
    <scope>NUCLEOTIDE SEQUENCE [LARGE SCALE GENOMIC DNA]</scope>
    <source>
        <strain evidence="6 7">DSM 16500</strain>
    </source>
</reference>
<feature type="modified residue" description="N6-(pyridoxal phosphate)lysine" evidence="2 3">
    <location>
        <position position="37"/>
    </location>
</feature>
<organism evidence="6 7">
    <name type="scientific">Aquicella lusitana</name>
    <dbReference type="NCBI Taxonomy" id="254246"/>
    <lineage>
        <taxon>Bacteria</taxon>
        <taxon>Pseudomonadati</taxon>
        <taxon>Pseudomonadota</taxon>
        <taxon>Gammaproteobacteria</taxon>
        <taxon>Legionellales</taxon>
        <taxon>Coxiellaceae</taxon>
        <taxon>Aquicella</taxon>
    </lineage>
</organism>
<gene>
    <name evidence="6" type="ORF">C8D86_12015</name>
</gene>
<accession>A0A370GBX5</accession>
<sequence length="228" mass="25440">MTMTIRTQLAAVKKRIADYAEKYGRKADSVHLLAVSKGQPIEKIEAAFQAGQPDFGENYLQEALSKIDRLAHKAITWHFIGPVQSNKTRKIAEHFAWVHSVDNKKIATRLNDQRPSHLPPLNICIEVNVSNESSKSGVRAEEVLPLARYCMGLPNIKLRGLMTIPAPQKDFAAQRQSFHALFLLWQRLREQGCELDTLSMGMSDDFEAAIAEGSTLVRIGTAIFGSRA</sequence>
<dbReference type="InterPro" id="IPR029066">
    <property type="entry name" value="PLP-binding_barrel"/>
</dbReference>
<evidence type="ECO:0000256" key="4">
    <source>
        <dbReference type="RuleBase" id="RU004514"/>
    </source>
</evidence>
<dbReference type="InterPro" id="IPR001608">
    <property type="entry name" value="Ala_racemase_N"/>
</dbReference>
<dbReference type="HAMAP" id="MF_02087">
    <property type="entry name" value="PLP_homeostasis"/>
    <property type="match status" value="1"/>
</dbReference>
<evidence type="ECO:0000259" key="5">
    <source>
        <dbReference type="Pfam" id="PF01168"/>
    </source>
</evidence>
<evidence type="ECO:0000313" key="6">
    <source>
        <dbReference type="EMBL" id="RDI41315.1"/>
    </source>
</evidence>
<keyword evidence="1 2" id="KW-0663">Pyridoxal phosphate</keyword>
<dbReference type="SUPFAM" id="SSF51419">
    <property type="entry name" value="PLP-binding barrel"/>
    <property type="match status" value="1"/>
</dbReference>
<dbReference type="PANTHER" id="PTHR10146">
    <property type="entry name" value="PROLINE SYNTHETASE CO-TRANSCRIBED BACTERIAL HOMOLOG PROTEIN"/>
    <property type="match status" value="1"/>
</dbReference>
<dbReference type="AlphaFoldDB" id="A0A370GBX5"/>
<comment type="similarity">
    <text evidence="2 4">Belongs to the pyridoxal phosphate-binding protein YggS/PROSC family.</text>
</comment>
<dbReference type="InterPro" id="IPR011078">
    <property type="entry name" value="PyrdxlP_homeostasis"/>
</dbReference>
<comment type="cofactor">
    <cofactor evidence="3">
        <name>pyridoxal 5'-phosphate</name>
        <dbReference type="ChEBI" id="CHEBI:597326"/>
    </cofactor>
</comment>
<evidence type="ECO:0000256" key="1">
    <source>
        <dbReference type="ARBA" id="ARBA00022898"/>
    </source>
</evidence>
<dbReference type="NCBIfam" id="TIGR00044">
    <property type="entry name" value="YggS family pyridoxal phosphate-dependent enzyme"/>
    <property type="match status" value="1"/>
</dbReference>
<evidence type="ECO:0000256" key="3">
    <source>
        <dbReference type="PIRSR" id="PIRSR004848-1"/>
    </source>
</evidence>
<dbReference type="Proteomes" id="UP000254720">
    <property type="component" value="Unassembled WGS sequence"/>
</dbReference>
<protein>
    <recommendedName>
        <fullName evidence="2">Pyridoxal phosphate homeostasis protein</fullName>
        <shortName evidence="2">PLP homeostasis protein</shortName>
    </recommendedName>
</protein>
<evidence type="ECO:0000313" key="7">
    <source>
        <dbReference type="Proteomes" id="UP000254720"/>
    </source>
</evidence>
<evidence type="ECO:0000256" key="2">
    <source>
        <dbReference type="HAMAP-Rule" id="MF_02087"/>
    </source>
</evidence>
<dbReference type="Pfam" id="PF01168">
    <property type="entry name" value="Ala_racemase_N"/>
    <property type="match status" value="1"/>
</dbReference>
<feature type="domain" description="Alanine racemase N-terminal" evidence="5">
    <location>
        <begin position="9"/>
        <end position="227"/>
    </location>
</feature>